<evidence type="ECO:0000313" key="8">
    <source>
        <dbReference type="Proteomes" id="UP001369736"/>
    </source>
</evidence>
<proteinExistence type="predicted"/>
<accession>A0ABU8MC37</accession>
<name>A0ABU8MC37_9PSEU</name>
<reference evidence="7 8" key="1">
    <citation type="submission" date="2024-03" db="EMBL/GenBank/DDBJ databases">
        <title>Actinomycetospora sp. OC33-EN07, a novel actinomycete isolated from wild orchid (Aerides multiflora).</title>
        <authorList>
            <person name="Suriyachadkun C."/>
        </authorList>
    </citation>
    <scope>NUCLEOTIDE SEQUENCE [LARGE SCALE GENOMIC DNA]</scope>
    <source>
        <strain evidence="7 8">OC33-EN07</strain>
    </source>
</reference>
<keyword evidence="8" id="KW-1185">Reference proteome</keyword>
<evidence type="ECO:0000259" key="6">
    <source>
        <dbReference type="Pfam" id="PF25601"/>
    </source>
</evidence>
<dbReference type="InterPro" id="IPR009057">
    <property type="entry name" value="Homeodomain-like_sf"/>
</dbReference>
<dbReference type="Gene3D" id="1.10.8.60">
    <property type="match status" value="1"/>
</dbReference>
<dbReference type="Pfam" id="PF25601">
    <property type="entry name" value="AAA_lid_14"/>
    <property type="match status" value="1"/>
</dbReference>
<evidence type="ECO:0000313" key="7">
    <source>
        <dbReference type="EMBL" id="MEJ2864225.1"/>
    </source>
</evidence>
<dbReference type="InterPro" id="IPR058031">
    <property type="entry name" value="AAA_lid_NorR"/>
</dbReference>
<keyword evidence="3" id="KW-0805">Transcription regulation</keyword>
<keyword evidence="2" id="KW-0067">ATP-binding</keyword>
<organism evidence="7 8">
    <name type="scientific">Actinomycetospora flava</name>
    <dbReference type="NCBI Taxonomy" id="3129232"/>
    <lineage>
        <taxon>Bacteria</taxon>
        <taxon>Bacillati</taxon>
        <taxon>Actinomycetota</taxon>
        <taxon>Actinomycetes</taxon>
        <taxon>Pseudonocardiales</taxon>
        <taxon>Pseudonocardiaceae</taxon>
        <taxon>Actinomycetospora</taxon>
    </lineage>
</organism>
<comment type="caution">
    <text evidence="7">The sequence shown here is derived from an EMBL/GenBank/DDBJ whole genome shotgun (WGS) entry which is preliminary data.</text>
</comment>
<evidence type="ECO:0000259" key="5">
    <source>
        <dbReference type="Pfam" id="PF02954"/>
    </source>
</evidence>
<dbReference type="Gene3D" id="1.10.10.60">
    <property type="entry name" value="Homeodomain-like"/>
    <property type="match status" value="1"/>
</dbReference>
<protein>
    <submittedName>
        <fullName evidence="7">Helix-turn-helix domain-containing protein</fullName>
    </submittedName>
</protein>
<feature type="domain" description="NorR-like AAA+ ATPase lid" evidence="6">
    <location>
        <begin position="462"/>
        <end position="537"/>
    </location>
</feature>
<dbReference type="RefSeq" id="WP_337705590.1">
    <property type="nucleotide sequence ID" value="NZ_JBBEGM010000011.1"/>
</dbReference>
<evidence type="ECO:0000256" key="3">
    <source>
        <dbReference type="ARBA" id="ARBA00023015"/>
    </source>
</evidence>
<feature type="domain" description="DNA binding HTH" evidence="5">
    <location>
        <begin position="540"/>
        <end position="580"/>
    </location>
</feature>
<sequence>MRRDESRHRPTLSSVELVRTRRSREALVDRGVLGAPPGHAGVPSLIETSWRRCVGEGVPVAPEHLPYREPDDVSAALSRAAAPVLDRLRVSFADVAVAMVLSDATGRIVVRHADERRQRTAMDRASAAEGFDLSERAVGTNGLGTVLVERRPVLVRGPEHYNPRFEDLTCAGTPVFEPYTGRVAGSFSLACAVRDVHPLMTAMTADIGRQIEERLLDEAGERRRRLVSSYLAVGGTGEGAFVVDEDTVLANRQGLVHGGPDLHPLLWRFLADRGPDRTRRMIVPLPDGPREAVVEPIRDRGRTAFSVRLLPERATPDTGGADAARDRAGAPLHHVPDVDRRIRQALRLGERVVLTGGDGTGRRHTGLRVLRFRGARDPVVVDPSRDGDWAPTARAAVAAGRGVLVLRAHAVVPDELPALAALAAADPPVVITYDADRVDDASLGTVRRLATAVRLPTPAQSREHLPALVRSMLADLPEPDRGTRLAPAAWDLLAGWHWPGGVAELRTTVVGLARRAGGGLVEPADLPDELRARRRSAGLLERAERDAVLGALRTAGGNRSRAARALGIGRTTLYRKMREFGLD</sequence>
<dbReference type="PANTHER" id="PTHR32071">
    <property type="entry name" value="TRANSCRIPTIONAL REGULATORY PROTEIN"/>
    <property type="match status" value="1"/>
</dbReference>
<dbReference type="InterPro" id="IPR027417">
    <property type="entry name" value="P-loop_NTPase"/>
</dbReference>
<evidence type="ECO:0000256" key="2">
    <source>
        <dbReference type="ARBA" id="ARBA00022840"/>
    </source>
</evidence>
<gene>
    <name evidence="7" type="ORF">WCD58_23920</name>
</gene>
<dbReference type="PANTHER" id="PTHR32071:SF122">
    <property type="entry name" value="SIGMA FACTOR"/>
    <property type="match status" value="1"/>
</dbReference>
<evidence type="ECO:0000256" key="4">
    <source>
        <dbReference type="ARBA" id="ARBA00023163"/>
    </source>
</evidence>
<dbReference type="InterPro" id="IPR002197">
    <property type="entry name" value="HTH_Fis"/>
</dbReference>
<dbReference type="Proteomes" id="UP001369736">
    <property type="component" value="Unassembled WGS sequence"/>
</dbReference>
<keyword evidence="1" id="KW-0547">Nucleotide-binding</keyword>
<dbReference type="SUPFAM" id="SSF52540">
    <property type="entry name" value="P-loop containing nucleoside triphosphate hydrolases"/>
    <property type="match status" value="1"/>
</dbReference>
<dbReference type="PRINTS" id="PR01590">
    <property type="entry name" value="HTHFIS"/>
</dbReference>
<dbReference type="SUPFAM" id="SSF46689">
    <property type="entry name" value="Homeodomain-like"/>
    <property type="match status" value="1"/>
</dbReference>
<evidence type="ECO:0000256" key="1">
    <source>
        <dbReference type="ARBA" id="ARBA00022741"/>
    </source>
</evidence>
<dbReference type="EMBL" id="JBBEGM010000011">
    <property type="protein sequence ID" value="MEJ2864225.1"/>
    <property type="molecule type" value="Genomic_DNA"/>
</dbReference>
<dbReference type="Pfam" id="PF02954">
    <property type="entry name" value="HTH_8"/>
    <property type="match status" value="1"/>
</dbReference>
<keyword evidence="4" id="KW-0804">Transcription</keyword>
<dbReference type="Gene3D" id="3.30.450.40">
    <property type="match status" value="1"/>
</dbReference>
<dbReference type="InterPro" id="IPR029016">
    <property type="entry name" value="GAF-like_dom_sf"/>
</dbReference>